<dbReference type="InterPro" id="IPR051321">
    <property type="entry name" value="PHA/PHB_synthase"/>
</dbReference>
<keyword evidence="3" id="KW-1185">Reference proteome</keyword>
<feature type="region of interest" description="Disordered" evidence="1">
    <location>
        <begin position="790"/>
        <end position="855"/>
    </location>
</feature>
<feature type="compositionally biased region" description="Low complexity" evidence="1">
    <location>
        <begin position="803"/>
        <end position="831"/>
    </location>
</feature>
<dbReference type="GeneID" id="31492150"/>
<dbReference type="SUPFAM" id="SSF53474">
    <property type="entry name" value="alpha/beta-Hydrolases"/>
    <property type="match status" value="1"/>
</dbReference>
<dbReference type="PANTHER" id="PTHR36837:SF2">
    <property type="entry name" value="POLY(3-HYDROXYALKANOATE) POLYMERASE SUBUNIT PHAC"/>
    <property type="match status" value="1"/>
</dbReference>
<dbReference type="Pfam" id="PF11339">
    <property type="entry name" value="DUF3141"/>
    <property type="match status" value="1"/>
</dbReference>
<evidence type="ECO:0000313" key="2">
    <source>
        <dbReference type="EMBL" id="ADE87096.1"/>
    </source>
</evidence>
<dbReference type="KEGG" id="rcp:RCAP_rcc03372"/>
<dbReference type="Gene3D" id="3.40.50.1820">
    <property type="entry name" value="alpha/beta hydrolase"/>
    <property type="match status" value="1"/>
</dbReference>
<evidence type="ECO:0008006" key="4">
    <source>
        <dbReference type="Google" id="ProtNLM"/>
    </source>
</evidence>
<dbReference type="InterPro" id="IPR024501">
    <property type="entry name" value="DUF3141"/>
</dbReference>
<dbReference type="EMBL" id="CP001312">
    <property type="protein sequence ID" value="ADE87096.1"/>
    <property type="molecule type" value="Genomic_DNA"/>
</dbReference>
<organism evidence="2 3">
    <name type="scientific">Rhodobacter capsulatus (strain ATCC BAA-309 / NBRC 16581 / SB1003)</name>
    <dbReference type="NCBI Taxonomy" id="272942"/>
    <lineage>
        <taxon>Bacteria</taxon>
        <taxon>Pseudomonadati</taxon>
        <taxon>Pseudomonadota</taxon>
        <taxon>Alphaproteobacteria</taxon>
        <taxon>Rhodobacterales</taxon>
        <taxon>Rhodobacter group</taxon>
        <taxon>Rhodobacter</taxon>
    </lineage>
</organism>
<proteinExistence type="predicted"/>
<evidence type="ECO:0000256" key="1">
    <source>
        <dbReference type="SAM" id="MobiDB-lite"/>
    </source>
</evidence>
<protein>
    <recommendedName>
        <fullName evidence="4">DUF3141 domain-containing protein</fullName>
    </recommendedName>
</protein>
<accession>D5AS74</accession>
<dbReference type="InterPro" id="IPR029058">
    <property type="entry name" value="AB_hydrolase_fold"/>
</dbReference>
<name>D5AS74_RHOCB</name>
<dbReference type="RefSeq" id="WP_013069068.1">
    <property type="nucleotide sequence ID" value="NC_014034.1"/>
</dbReference>
<dbReference type="eggNOG" id="COG3243">
    <property type="taxonomic scope" value="Bacteria"/>
</dbReference>
<sequence length="855" mass="93853">MVSVFDYTDPARADALPGPADDLLGLARHQIATAAAELEGTAETGEILATALQRHGGRIVHSHAARLGEAMQQAEAIIDAFRQNGESRSVFEAWVEYQRDAAERLVLSLDALRRRGDIFLEHEAEGCPPVLVYETEKVMDGRDLPLPSNYVLLRILPPEGVQIDPRRRPYVIIDPRAGHGPGIGGFKTDSQVGVALRAGHPVYFVAFRRAPEPGQFLSYVTRAEAAFVREVMRLHPESARPVVIGNCQGGWASLLLAAMNPDLTGPVVINGAPVAPWSGRVGENPMRYNAGLAGGTWIPMMLSDLGGGVFDGAHLVANFELLNPSRTLFRKYTDLYRDIDTAEAAFLDFERWWGGFFLLAEPEIRWIVEQLFVGNRLVKNEARIEPGRPVDLKAIRAPIIVFASHGDSITPPQQALNWIVATYADVAEIRIRGQRIVYMVHEEVGHLGIFVSSKIANREHSEVASTLKTIEALAPGLYEMTIEDVTETDGRKHFTVGFCERTLDDIRALDDGQADERPFAAVARVSEVQAQLYETLLRPVLRSLVTETSAELSRALHPERLSRALISSRNPATAPLQKAAEQVRKVRTKAHPANPFLAAEALWVQGTEQMIDFWRDSRDMAAELAFHSLWGNPWARAFGAKHESRRTLKSQEELRALPEVVAALHAIEQGGFVEAVIRMLVLLADTRGQVRRDRLERSARVLTRDAPFRGLGAEQRALIIHQQTLIATFEPDRAVETLPKLLPGAQDRALALRVVRYIPGAVAEMSPETQAMLARFEAVLGLEPLSGDVTEDPLSLPPPVPLPAASSPQMSDALPVALAPLAPRPELGAAPSEPDATPRPARRGSHGAAPQERKP</sequence>
<reference key="1">
    <citation type="submission" date="2008-12" db="EMBL/GenBank/DDBJ databases">
        <title>Complete genome sequence of Rhodobacter capsulatus SB1003.</title>
        <authorList>
            <person name="Strnad H."/>
            <person name="Lapidus A."/>
            <person name="Vlcek C."/>
            <person name="Ulbrich P."/>
            <person name="Paces J."/>
            <person name="Maltsev N."/>
            <person name="Kumar V."/>
            <person name="Kogan Y."/>
            <person name="Milgram A."/>
            <person name="Rebrekov D."/>
            <person name="Mazur M."/>
            <person name="Cox R."/>
            <person name="Kyrpides N."/>
            <person name="Kolar M."/>
            <person name="Sachova J."/>
            <person name="Ridl J."/>
            <person name="Ivanova N."/>
            <person name="Kapatral V."/>
            <person name="Los T."/>
            <person name="Lykidis A."/>
            <person name="Mikhailova N."/>
            <person name="Reznik G."/>
            <person name="Vasieva O."/>
            <person name="Fonstein M."/>
            <person name="Paces V."/>
            <person name="Haselkorn R."/>
        </authorList>
    </citation>
    <scope>NUCLEOTIDE SEQUENCE</scope>
    <source>
        <strain>SB1003</strain>
    </source>
</reference>
<evidence type="ECO:0000313" key="3">
    <source>
        <dbReference type="Proteomes" id="UP000002361"/>
    </source>
</evidence>
<gene>
    <name evidence="2" type="ordered locus">RCAP_rcc03372</name>
</gene>
<reference evidence="2 3" key="2">
    <citation type="journal article" date="2010" name="J. Bacteriol.">
        <title>Complete genome sequence of the photosynthetic purple nonsulfur bacterium Rhodobacter capsulatus SB 1003.</title>
        <authorList>
            <person name="Strnad H."/>
            <person name="Lapidus A."/>
            <person name="Paces J."/>
            <person name="Ulbrich P."/>
            <person name="Vlcek C."/>
            <person name="Paces V."/>
            <person name="Haselkorn R."/>
        </authorList>
    </citation>
    <scope>NUCLEOTIDE SEQUENCE [LARGE SCALE GENOMIC DNA]</scope>
    <source>
        <strain evidence="3">ATCC BAA-309 / NBRC 16581 / SB1003</strain>
    </source>
</reference>
<dbReference type="AlphaFoldDB" id="D5AS74"/>
<dbReference type="Proteomes" id="UP000002361">
    <property type="component" value="Chromosome"/>
</dbReference>
<dbReference type="HOGENOM" id="CLU_014618_0_0_5"/>
<dbReference type="OrthoDB" id="7231451at2"/>
<dbReference type="PANTHER" id="PTHR36837">
    <property type="entry name" value="POLY(3-HYDROXYALKANOATE) POLYMERASE SUBUNIT PHAC"/>
    <property type="match status" value="1"/>
</dbReference>
<dbReference type="STRING" id="272942.RCAP_rcc03372"/>